<evidence type="ECO:0000313" key="2">
    <source>
        <dbReference type="Proteomes" id="UP000198639"/>
    </source>
</evidence>
<accession>A0A1I1RBV2</accession>
<dbReference type="EMBL" id="FOLD01000021">
    <property type="protein sequence ID" value="SFD29023.1"/>
    <property type="molecule type" value="Genomic_DNA"/>
</dbReference>
<proteinExistence type="predicted"/>
<protein>
    <submittedName>
        <fullName evidence="1">Uncharacterized protein</fullName>
    </submittedName>
</protein>
<keyword evidence="2" id="KW-1185">Reference proteome</keyword>
<dbReference type="AlphaFoldDB" id="A0A1I1RBV2"/>
<name>A0A1I1RBV2_9BURK</name>
<dbReference type="Proteomes" id="UP000198639">
    <property type="component" value="Unassembled WGS sequence"/>
</dbReference>
<organism evidence="1 2">
    <name type="scientific">Massilia yuzhufengensis</name>
    <dbReference type="NCBI Taxonomy" id="1164594"/>
    <lineage>
        <taxon>Bacteria</taxon>
        <taxon>Pseudomonadati</taxon>
        <taxon>Pseudomonadota</taxon>
        <taxon>Betaproteobacteria</taxon>
        <taxon>Burkholderiales</taxon>
        <taxon>Oxalobacteraceae</taxon>
        <taxon>Telluria group</taxon>
        <taxon>Massilia</taxon>
    </lineage>
</organism>
<sequence>MYKSDALYAGEMKGVRELMYCWIQRLLIAQGLVRLQTFRTHWKILLPQLTDELEHWIRQELLSRQIGYPLTHANIKVLFLEAFTGIEHAA</sequence>
<gene>
    <name evidence="1" type="ORF">SAMN05216204_12115</name>
</gene>
<evidence type="ECO:0000313" key="1">
    <source>
        <dbReference type="EMBL" id="SFD29023.1"/>
    </source>
</evidence>
<reference evidence="2" key="1">
    <citation type="submission" date="2016-10" db="EMBL/GenBank/DDBJ databases">
        <authorList>
            <person name="Varghese N."/>
            <person name="Submissions S."/>
        </authorList>
    </citation>
    <scope>NUCLEOTIDE SEQUENCE [LARGE SCALE GENOMIC DNA]</scope>
    <source>
        <strain evidence="2">CGMCC 1.12041</strain>
    </source>
</reference>